<dbReference type="EMBL" id="CM041544">
    <property type="protein sequence ID" value="KAI3363506.1"/>
    <property type="molecule type" value="Genomic_DNA"/>
</dbReference>
<evidence type="ECO:0000313" key="2">
    <source>
        <dbReference type="Proteomes" id="UP000831701"/>
    </source>
</evidence>
<accession>A0ACB8W6J2</accession>
<protein>
    <submittedName>
        <fullName evidence="1">Uncharacterized protein</fullName>
    </submittedName>
</protein>
<gene>
    <name evidence="1" type="ORF">L3Q82_012106</name>
</gene>
<evidence type="ECO:0000313" key="1">
    <source>
        <dbReference type="EMBL" id="KAI3363506.1"/>
    </source>
</evidence>
<proteinExistence type="predicted"/>
<keyword evidence="2" id="KW-1185">Reference proteome</keyword>
<name>A0ACB8W6J2_9TELE</name>
<organism evidence="1 2">
    <name type="scientific">Scortum barcoo</name>
    <name type="common">barcoo grunter</name>
    <dbReference type="NCBI Taxonomy" id="214431"/>
    <lineage>
        <taxon>Eukaryota</taxon>
        <taxon>Metazoa</taxon>
        <taxon>Chordata</taxon>
        <taxon>Craniata</taxon>
        <taxon>Vertebrata</taxon>
        <taxon>Euteleostomi</taxon>
        <taxon>Actinopterygii</taxon>
        <taxon>Neopterygii</taxon>
        <taxon>Teleostei</taxon>
        <taxon>Neoteleostei</taxon>
        <taxon>Acanthomorphata</taxon>
        <taxon>Eupercaria</taxon>
        <taxon>Centrarchiformes</taxon>
        <taxon>Terapontoidei</taxon>
        <taxon>Terapontidae</taxon>
        <taxon>Scortum</taxon>
    </lineage>
</organism>
<sequence>MALLGNRKISLVVGIFTTTAAWVGGTFIIGTAETVYVTVTITYTVLGGLYSVAYTDIIQLSLIFITSCLCVPFLLMSPTSVDITNTSFSHTFQPPYATLTTDQPLKWIDIFLLLSIGDLGFQDFHQSHRQVAMFRCSISHPYVWNSSCAHWSSGSINNPYYVVTYTVVCIGLPLTLVAIYALYSLVQKDHVTPIYVINLLISDLIQLCYMITQVARPRDRILYEVFDFLYFCGLTSSVGFMVCVAMERYLVVAWPLWYHFRRTIKSSVVVCVVVWGLSLLLFFVNFLVIATTFFGVLLLLPLPLFIFFLGGTLRALSASQSVSL</sequence>
<comment type="caution">
    <text evidence="1">The sequence shown here is derived from an EMBL/GenBank/DDBJ whole genome shotgun (WGS) entry which is preliminary data.</text>
</comment>
<reference evidence="1" key="1">
    <citation type="submission" date="2022-04" db="EMBL/GenBank/DDBJ databases">
        <title>Jade perch genome.</title>
        <authorList>
            <person name="Chao B."/>
        </authorList>
    </citation>
    <scope>NUCLEOTIDE SEQUENCE</scope>
    <source>
        <strain evidence="1">CB-2022</strain>
    </source>
</reference>
<dbReference type="Proteomes" id="UP000831701">
    <property type="component" value="Chromosome 14"/>
</dbReference>